<feature type="non-terminal residue" evidence="1">
    <location>
        <position position="1"/>
    </location>
</feature>
<reference evidence="1 2" key="1">
    <citation type="submission" date="2015-09" db="EMBL/GenBank/DDBJ databases">
        <title>Trachymyrmex zeteki WGS genome.</title>
        <authorList>
            <person name="Nygaard S."/>
            <person name="Hu H."/>
            <person name="Boomsma J."/>
            <person name="Zhang G."/>
        </authorList>
    </citation>
    <scope>NUCLEOTIDE SEQUENCE [LARGE SCALE GENOMIC DNA]</scope>
    <source>
        <strain evidence="1">Tzet28-1</strain>
        <tissue evidence="1">Whole body</tissue>
    </source>
</reference>
<keyword evidence="2" id="KW-1185">Reference proteome</keyword>
<gene>
    <name evidence="1" type="ORF">ALC60_00284</name>
</gene>
<evidence type="ECO:0000313" key="1">
    <source>
        <dbReference type="EMBL" id="KYQ60659.1"/>
    </source>
</evidence>
<name>A0A151XJU4_9HYME</name>
<protein>
    <submittedName>
        <fullName evidence="1">Uncharacterized protein</fullName>
    </submittedName>
</protein>
<proteinExistence type="predicted"/>
<dbReference type="Proteomes" id="UP000075809">
    <property type="component" value="Unassembled WGS sequence"/>
</dbReference>
<dbReference type="EMBL" id="KQ982052">
    <property type="protein sequence ID" value="KYQ60659.1"/>
    <property type="molecule type" value="Genomic_DNA"/>
</dbReference>
<dbReference type="AlphaFoldDB" id="A0A151XJU4"/>
<evidence type="ECO:0000313" key="2">
    <source>
        <dbReference type="Proteomes" id="UP000075809"/>
    </source>
</evidence>
<sequence length="90" mass="10419">RVTRDNAPACIANAACPRCPRFLRSNLAIHWLKKFTENLFGHETEIAFSLVTSRRSFRSTKPLKRSLFLGHAEFTNLRLREKRLSAHMAH</sequence>
<organism evidence="1 2">
    <name type="scientific">Mycetomoellerius zeteki</name>
    <dbReference type="NCBI Taxonomy" id="64791"/>
    <lineage>
        <taxon>Eukaryota</taxon>
        <taxon>Metazoa</taxon>
        <taxon>Ecdysozoa</taxon>
        <taxon>Arthropoda</taxon>
        <taxon>Hexapoda</taxon>
        <taxon>Insecta</taxon>
        <taxon>Pterygota</taxon>
        <taxon>Neoptera</taxon>
        <taxon>Endopterygota</taxon>
        <taxon>Hymenoptera</taxon>
        <taxon>Apocrita</taxon>
        <taxon>Aculeata</taxon>
        <taxon>Formicoidea</taxon>
        <taxon>Formicidae</taxon>
        <taxon>Myrmicinae</taxon>
        <taxon>Mycetomoellerius</taxon>
    </lineage>
</organism>
<accession>A0A151XJU4</accession>